<keyword evidence="6" id="KW-0325">Glycoprotein</keyword>
<dbReference type="GO" id="GO:0004190">
    <property type="term" value="F:aspartic-type endopeptidase activity"/>
    <property type="evidence" value="ECO:0007669"/>
    <property type="project" value="UniProtKB-KW"/>
</dbReference>
<evidence type="ECO:0000259" key="11">
    <source>
        <dbReference type="PROSITE" id="PS51767"/>
    </source>
</evidence>
<dbReference type="Pfam" id="PF00026">
    <property type="entry name" value="Asp"/>
    <property type="match status" value="1"/>
</dbReference>
<dbReference type="PROSITE" id="PS00141">
    <property type="entry name" value="ASP_PROTEASE"/>
    <property type="match status" value="2"/>
</dbReference>
<accession>A0A0M4E344</accession>
<evidence type="ECO:0000313" key="12">
    <source>
        <dbReference type="EMBL" id="ALC37958.1"/>
    </source>
</evidence>
<keyword evidence="4 9" id="KW-0378">Hydrolase</keyword>
<reference evidence="12 13" key="1">
    <citation type="submission" date="2015-08" db="EMBL/GenBank/DDBJ databases">
        <title>Ancestral chromatin configuration constrains chromatin evolution on differentiating sex chromosomes in Drosophila.</title>
        <authorList>
            <person name="Zhou Q."/>
            <person name="Bachtrog D."/>
        </authorList>
    </citation>
    <scope>NUCLEOTIDE SEQUENCE [LARGE SCALE GENOMIC DNA]</scope>
    <source>
        <tissue evidence="12">Whole larvae</tissue>
    </source>
</reference>
<dbReference type="InterPro" id="IPR001969">
    <property type="entry name" value="Aspartic_peptidase_AS"/>
</dbReference>
<dbReference type="OrthoDB" id="771136at2759"/>
<proteinExistence type="inferred from homology"/>
<dbReference type="InterPro" id="IPR021109">
    <property type="entry name" value="Peptidase_aspartic_dom_sf"/>
</dbReference>
<keyword evidence="13" id="KW-1185">Reference proteome</keyword>
<gene>
    <name evidence="12" type="ORF">Dbus_chr2Lg43</name>
</gene>
<comment type="similarity">
    <text evidence="1 9">Belongs to the peptidase A1 family.</text>
</comment>
<dbReference type="GO" id="GO:0005764">
    <property type="term" value="C:lysosome"/>
    <property type="evidence" value="ECO:0007669"/>
    <property type="project" value="TreeGrafter"/>
</dbReference>
<feature type="disulfide bond" evidence="8">
    <location>
        <begin position="118"/>
        <end position="125"/>
    </location>
</feature>
<dbReference type="GO" id="GO:0006508">
    <property type="term" value="P:proteolysis"/>
    <property type="evidence" value="ECO:0007669"/>
    <property type="project" value="UniProtKB-KW"/>
</dbReference>
<keyword evidence="10" id="KW-0732">Signal</keyword>
<feature type="chain" id="PRO_5012926774" evidence="10">
    <location>
        <begin position="16"/>
        <end position="399"/>
    </location>
</feature>
<feature type="signal peptide" evidence="10">
    <location>
        <begin position="1"/>
        <end position="15"/>
    </location>
</feature>
<feature type="disulfide bond" evidence="8">
    <location>
        <begin position="323"/>
        <end position="360"/>
    </location>
</feature>
<evidence type="ECO:0000256" key="3">
    <source>
        <dbReference type="ARBA" id="ARBA00022750"/>
    </source>
</evidence>
<dbReference type="Gene3D" id="2.40.70.10">
    <property type="entry name" value="Acid Proteases"/>
    <property type="match status" value="2"/>
</dbReference>
<dbReference type="Gene3D" id="2.60.40.1960">
    <property type="match status" value="1"/>
</dbReference>
<feature type="active site" evidence="7">
    <location>
        <position position="105"/>
    </location>
</feature>
<dbReference type="AlphaFoldDB" id="A0A0M4E344"/>
<dbReference type="Proteomes" id="UP000494163">
    <property type="component" value="Chromosome 2L"/>
</dbReference>
<dbReference type="InterPro" id="IPR033121">
    <property type="entry name" value="PEPTIDASE_A1"/>
</dbReference>
<keyword evidence="2 9" id="KW-0645">Protease</keyword>
<sequence>LKLLVLMLVVSLASAHLHRINIHKVARTVSRHVIRKAVTFLHHKYIRLDAYNPYAPDYVAPDYDYPSGEQSGEETNEPLTNNMNMDYYGVIAIGTPPQYFKVVFDTGSANLWVPSVNCLSSDVACQNHNQYNSSASSTYDANGQSFSIQYGTGSLSGFLSTDTVSIEGLTIQSQTFGEATSQPNGSFTGVPFDGILGMAYRVIAVDNVIPPFYNLYEQSLIDEPTFGFYLSRNGSAQLGGQLILGGIDNSLFTGALTYVPVSQQGYWQFRMDSAVMGGYVACFQCQAIADSGTSLLAVPNGAFALLNRIIGATLFDGDYLVDCSTVGSLPVLSFNIGGTIFDLPASVYIQSFSEQGTTYCMSSFTSIDTQFWILGDVFMGQYYSQFDFGNNRIGFAPAA</sequence>
<dbReference type="PRINTS" id="PR00792">
    <property type="entry name" value="PEPSIN"/>
</dbReference>
<feature type="domain" description="Peptidase A1" evidence="11">
    <location>
        <begin position="87"/>
        <end position="396"/>
    </location>
</feature>
<evidence type="ECO:0000256" key="1">
    <source>
        <dbReference type="ARBA" id="ARBA00007447"/>
    </source>
</evidence>
<dbReference type="InterPro" id="IPR001461">
    <property type="entry name" value="Aspartic_peptidase_A1"/>
</dbReference>
<name>A0A0M4E344_DROBS</name>
<dbReference type="SMR" id="A0A0M4E344"/>
<feature type="active site" evidence="7">
    <location>
        <position position="290"/>
    </location>
</feature>
<evidence type="ECO:0000313" key="13">
    <source>
        <dbReference type="Proteomes" id="UP000494163"/>
    </source>
</evidence>
<dbReference type="STRING" id="30019.A0A0M4E344"/>
<evidence type="ECO:0000256" key="7">
    <source>
        <dbReference type="PIRSR" id="PIRSR601461-1"/>
    </source>
</evidence>
<dbReference type="PROSITE" id="PS51767">
    <property type="entry name" value="PEPTIDASE_A1"/>
    <property type="match status" value="1"/>
</dbReference>
<dbReference type="EMBL" id="CP012523">
    <property type="protein sequence ID" value="ALC37958.1"/>
    <property type="molecule type" value="Genomic_DNA"/>
</dbReference>
<feature type="non-terminal residue" evidence="12">
    <location>
        <position position="1"/>
    </location>
</feature>
<dbReference type="FunFam" id="2.40.70.10:FF:000091">
    <property type="entry name" value="GG22202"/>
    <property type="match status" value="1"/>
</dbReference>
<protein>
    <submittedName>
        <fullName evidence="12">CG33128</fullName>
    </submittedName>
</protein>
<evidence type="ECO:0000256" key="8">
    <source>
        <dbReference type="PIRSR" id="PIRSR601461-2"/>
    </source>
</evidence>
<evidence type="ECO:0000256" key="10">
    <source>
        <dbReference type="SAM" id="SignalP"/>
    </source>
</evidence>
<dbReference type="OMA" id="FGENRVG"/>
<evidence type="ECO:0000256" key="5">
    <source>
        <dbReference type="ARBA" id="ARBA00023157"/>
    </source>
</evidence>
<evidence type="ECO:0000256" key="6">
    <source>
        <dbReference type="ARBA" id="ARBA00023180"/>
    </source>
</evidence>
<evidence type="ECO:0000256" key="2">
    <source>
        <dbReference type="ARBA" id="ARBA00022670"/>
    </source>
</evidence>
<keyword evidence="5 8" id="KW-1015">Disulfide bond</keyword>
<dbReference type="FunFam" id="2.40.70.10:FF:000002">
    <property type="entry name" value="Vacuolar aspartic proteinase"/>
    <property type="match status" value="1"/>
</dbReference>
<organism evidence="12 13">
    <name type="scientific">Drosophila busckii</name>
    <name type="common">Fruit fly</name>
    <dbReference type="NCBI Taxonomy" id="30019"/>
    <lineage>
        <taxon>Eukaryota</taxon>
        <taxon>Metazoa</taxon>
        <taxon>Ecdysozoa</taxon>
        <taxon>Arthropoda</taxon>
        <taxon>Hexapoda</taxon>
        <taxon>Insecta</taxon>
        <taxon>Pterygota</taxon>
        <taxon>Neoptera</taxon>
        <taxon>Endopterygota</taxon>
        <taxon>Diptera</taxon>
        <taxon>Brachycera</taxon>
        <taxon>Muscomorpha</taxon>
        <taxon>Ephydroidea</taxon>
        <taxon>Drosophilidae</taxon>
        <taxon>Drosophila</taxon>
    </lineage>
</organism>
<keyword evidence="3 9" id="KW-0064">Aspartyl protease</keyword>
<dbReference type="SUPFAM" id="SSF50630">
    <property type="entry name" value="Acid proteases"/>
    <property type="match status" value="1"/>
</dbReference>
<dbReference type="PANTHER" id="PTHR47966:SF51">
    <property type="entry name" value="BETA-SITE APP-CLEAVING ENZYME, ISOFORM A-RELATED"/>
    <property type="match status" value="1"/>
</dbReference>
<evidence type="ECO:0000256" key="4">
    <source>
        <dbReference type="ARBA" id="ARBA00022801"/>
    </source>
</evidence>
<dbReference type="PANTHER" id="PTHR47966">
    <property type="entry name" value="BETA-SITE APP-CLEAVING ENZYME, ISOFORM A-RELATED"/>
    <property type="match status" value="1"/>
</dbReference>
<evidence type="ECO:0000256" key="9">
    <source>
        <dbReference type="RuleBase" id="RU000454"/>
    </source>
</evidence>